<dbReference type="EnsemblMetazoa" id="CJA38410.1">
    <property type="protein sequence ID" value="CJA38410.1"/>
    <property type="gene ID" value="WBGene00214257"/>
</dbReference>
<name>A0A8R1IKS8_CAEJA</name>
<proteinExistence type="predicted"/>
<dbReference type="Proteomes" id="UP000005237">
    <property type="component" value="Unassembled WGS sequence"/>
</dbReference>
<dbReference type="AlphaFoldDB" id="A0A8R1IKS8"/>
<organism evidence="2 3">
    <name type="scientific">Caenorhabditis japonica</name>
    <dbReference type="NCBI Taxonomy" id="281687"/>
    <lineage>
        <taxon>Eukaryota</taxon>
        <taxon>Metazoa</taxon>
        <taxon>Ecdysozoa</taxon>
        <taxon>Nematoda</taxon>
        <taxon>Chromadorea</taxon>
        <taxon>Rhabditida</taxon>
        <taxon>Rhabditina</taxon>
        <taxon>Rhabditomorpha</taxon>
        <taxon>Rhabditoidea</taxon>
        <taxon>Rhabditidae</taxon>
        <taxon>Peloderinae</taxon>
        <taxon>Caenorhabditis</taxon>
    </lineage>
</organism>
<evidence type="ECO:0000256" key="1">
    <source>
        <dbReference type="SAM" id="Phobius"/>
    </source>
</evidence>
<evidence type="ECO:0000313" key="2">
    <source>
        <dbReference type="EnsemblMetazoa" id="CJA38410.1"/>
    </source>
</evidence>
<reference evidence="2" key="2">
    <citation type="submission" date="2022-06" db="UniProtKB">
        <authorList>
            <consortium name="EnsemblMetazoa"/>
        </authorList>
    </citation>
    <scope>IDENTIFICATION</scope>
    <source>
        <strain evidence="2">DF5081</strain>
    </source>
</reference>
<keyword evidence="1" id="KW-0472">Membrane</keyword>
<evidence type="ECO:0008006" key="4">
    <source>
        <dbReference type="Google" id="ProtNLM"/>
    </source>
</evidence>
<keyword evidence="1" id="KW-0812">Transmembrane</keyword>
<keyword evidence="3" id="KW-1185">Reference proteome</keyword>
<reference evidence="3" key="1">
    <citation type="submission" date="2010-08" db="EMBL/GenBank/DDBJ databases">
        <authorList>
            <consortium name="Caenorhabditis japonica Sequencing Consortium"/>
            <person name="Wilson R.K."/>
        </authorList>
    </citation>
    <scope>NUCLEOTIDE SEQUENCE [LARGE SCALE GENOMIC DNA]</scope>
    <source>
        <strain evidence="3">DF5081</strain>
    </source>
</reference>
<dbReference type="Gene3D" id="2.60.40.3770">
    <property type="match status" value="1"/>
</dbReference>
<evidence type="ECO:0000313" key="3">
    <source>
        <dbReference type="Proteomes" id="UP000005237"/>
    </source>
</evidence>
<keyword evidence="1" id="KW-1133">Transmembrane helix</keyword>
<sequence>MTDTTSATLSLKMTDKWKTSIVKTTETCSVTISSATCCYACEKRAVIEVKCTTKAQNTTANVVCGEETFAVECSPKGSITQLKFFGQYAKFRRHCSVDCGGKSKQFFEVTGILKYSGSVWTSMWHILNGNSTVYNEINVPDLGHLAESYFTFMKTTITVIIIVGVIFLLTYSIITQTGVTILRSIGKIFAWMLWQPIRGLNRI</sequence>
<accession>A0A8R1IKS8</accession>
<protein>
    <recommendedName>
        <fullName evidence="4">Phlebovirus glycoprotein G2 fusion domain-containing protein</fullName>
    </recommendedName>
</protein>
<feature type="transmembrane region" description="Helical" evidence="1">
    <location>
        <begin position="155"/>
        <end position="174"/>
    </location>
</feature>